<dbReference type="RefSeq" id="XP_028597811.1">
    <property type="nucleotide sequence ID" value="XM_028741978.1"/>
</dbReference>
<dbReference type="InterPro" id="IPR039133">
    <property type="entry name" value="RNF25"/>
</dbReference>
<comment type="catalytic activity">
    <reaction evidence="1">
        <text>S-ubiquitinyl-[E2 ubiquitin-conjugating enzyme]-L-cysteine + [acceptor protein]-L-lysine = [E2 ubiquitin-conjugating enzyme]-L-cysteine + N(6)-ubiquitinyl-[acceptor protein]-L-lysine.</text>
        <dbReference type="EC" id="2.3.2.27"/>
    </reaction>
</comment>
<proteinExistence type="inferred from homology"/>
<keyword evidence="10" id="KW-0862">Zinc</keyword>
<dbReference type="SUPFAM" id="SSF54495">
    <property type="entry name" value="UBC-like"/>
    <property type="match status" value="1"/>
</dbReference>
<feature type="region of interest" description="Disordered" evidence="15">
    <location>
        <begin position="283"/>
        <end position="343"/>
    </location>
</feature>
<evidence type="ECO:0000259" key="17">
    <source>
        <dbReference type="PROSITE" id="PS50908"/>
    </source>
</evidence>
<dbReference type="Gene3D" id="3.30.40.10">
    <property type="entry name" value="Zinc/RING finger domain, C3HC4 (zinc finger)"/>
    <property type="match status" value="1"/>
</dbReference>
<comment type="similarity">
    <text evidence="11">Belongs to the RNF25 family.</text>
</comment>
<dbReference type="InterPro" id="IPR001841">
    <property type="entry name" value="Znf_RING"/>
</dbReference>
<evidence type="ECO:0000256" key="3">
    <source>
        <dbReference type="ARBA" id="ARBA00004906"/>
    </source>
</evidence>
<evidence type="ECO:0000256" key="14">
    <source>
        <dbReference type="PROSITE-ProRule" id="PRU00175"/>
    </source>
</evidence>
<evidence type="ECO:0000256" key="9">
    <source>
        <dbReference type="ARBA" id="ARBA00022786"/>
    </source>
</evidence>
<feature type="domain" description="RWD" evidence="17">
    <location>
        <begin position="21"/>
        <end position="131"/>
    </location>
</feature>
<dbReference type="FunFam" id="3.10.110.10:FF:000052">
    <property type="entry name" value="Putative e3 ubiquitin-protein ligase rnf25"/>
    <property type="match status" value="1"/>
</dbReference>
<dbReference type="GO" id="GO:0085020">
    <property type="term" value="P:protein K6-linked ubiquitination"/>
    <property type="evidence" value="ECO:0007669"/>
    <property type="project" value="Ensembl"/>
</dbReference>
<evidence type="ECO:0000256" key="13">
    <source>
        <dbReference type="ARBA" id="ARBA00075535"/>
    </source>
</evidence>
<evidence type="ECO:0000259" key="16">
    <source>
        <dbReference type="PROSITE" id="PS50089"/>
    </source>
</evidence>
<dbReference type="Pfam" id="PF17123">
    <property type="entry name" value="zf-RING_11"/>
    <property type="match status" value="1"/>
</dbReference>
<dbReference type="PROSITE" id="PS50089">
    <property type="entry name" value="ZF_RING_2"/>
    <property type="match status" value="1"/>
</dbReference>
<dbReference type="InterPro" id="IPR006575">
    <property type="entry name" value="RWD_dom"/>
</dbReference>
<dbReference type="SUPFAM" id="SSF57850">
    <property type="entry name" value="RING/U-box"/>
    <property type="match status" value="1"/>
</dbReference>
<reference evidence="18 19" key="1">
    <citation type="journal article" date="2019" name="Proc. Natl. Acad. Sci. U.S.A.">
        <title>Regulatory changes in pterin and carotenoid genes underlie balanced color polymorphisms in the wall lizard.</title>
        <authorList>
            <person name="Andrade P."/>
            <person name="Pinho C."/>
            <person name="Perez I de Lanuza G."/>
            <person name="Afonso S."/>
            <person name="Brejcha J."/>
            <person name="Rubin C.J."/>
            <person name="Wallerman O."/>
            <person name="Pereira P."/>
            <person name="Sabatino S.J."/>
            <person name="Bellati A."/>
            <person name="Pellitteri-Rosa D."/>
            <person name="Bosakova Z."/>
            <person name="Bunikis I."/>
            <person name="Carretero M.A."/>
            <person name="Feiner N."/>
            <person name="Marsik P."/>
            <person name="Pauperio F."/>
            <person name="Salvi D."/>
            <person name="Soler L."/>
            <person name="While G.M."/>
            <person name="Uller T."/>
            <person name="Font E."/>
            <person name="Andersson L."/>
            <person name="Carneiro M."/>
        </authorList>
    </citation>
    <scope>NUCLEOTIDE SEQUENCE</scope>
</reference>
<evidence type="ECO:0000256" key="12">
    <source>
        <dbReference type="ARBA" id="ARBA00067354"/>
    </source>
</evidence>
<dbReference type="InterPro" id="IPR013083">
    <property type="entry name" value="Znf_RING/FYVE/PHD"/>
</dbReference>
<gene>
    <name evidence="18" type="primary">RNF25</name>
</gene>
<reference evidence="18" key="2">
    <citation type="submission" date="2025-08" db="UniProtKB">
        <authorList>
            <consortium name="Ensembl"/>
        </authorList>
    </citation>
    <scope>IDENTIFICATION</scope>
</reference>
<evidence type="ECO:0000256" key="5">
    <source>
        <dbReference type="ARBA" id="ARBA00022490"/>
    </source>
</evidence>
<keyword evidence="7" id="KW-0479">Metal-binding</keyword>
<evidence type="ECO:0000256" key="6">
    <source>
        <dbReference type="ARBA" id="ARBA00022679"/>
    </source>
</evidence>
<dbReference type="GeneID" id="114603170"/>
<dbReference type="FunFam" id="3.30.40.10:FF:000215">
    <property type="entry name" value="E3 ubiquitin-protein ligase RNF25"/>
    <property type="match status" value="1"/>
</dbReference>
<dbReference type="GO" id="GO:0022626">
    <property type="term" value="C:cytosolic ribosome"/>
    <property type="evidence" value="ECO:0007669"/>
    <property type="project" value="Ensembl"/>
</dbReference>
<evidence type="ECO:0000256" key="10">
    <source>
        <dbReference type="ARBA" id="ARBA00022833"/>
    </source>
</evidence>
<evidence type="ECO:0000313" key="18">
    <source>
        <dbReference type="Ensembl" id="ENSPMRP00000029576.1"/>
    </source>
</evidence>
<dbReference type="PANTHER" id="PTHR13198:SF4">
    <property type="entry name" value="E3 UBIQUITIN-PROTEIN LIGASE RNF25"/>
    <property type="match status" value="1"/>
</dbReference>
<dbReference type="GO" id="GO:0051059">
    <property type="term" value="F:NF-kappaB binding"/>
    <property type="evidence" value="ECO:0007669"/>
    <property type="project" value="Ensembl"/>
</dbReference>
<evidence type="ECO:0000313" key="19">
    <source>
        <dbReference type="Proteomes" id="UP000472272"/>
    </source>
</evidence>
<feature type="domain" description="RING-type" evidence="16">
    <location>
        <begin position="138"/>
        <end position="203"/>
    </location>
</feature>
<dbReference type="PROSITE" id="PS50908">
    <property type="entry name" value="RWD"/>
    <property type="match status" value="1"/>
</dbReference>
<dbReference type="CTD" id="64320"/>
<dbReference type="Ensembl" id="ENSPMRT00000031368.1">
    <property type="protein sequence ID" value="ENSPMRP00000029576.1"/>
    <property type="gene ID" value="ENSPMRG00000019124.1"/>
</dbReference>
<evidence type="ECO:0000256" key="4">
    <source>
        <dbReference type="ARBA" id="ARBA00012483"/>
    </source>
</evidence>
<dbReference type="Proteomes" id="UP000472272">
    <property type="component" value="Chromosome 1"/>
</dbReference>
<dbReference type="OMA" id="WEPWEIS"/>
<evidence type="ECO:0000256" key="1">
    <source>
        <dbReference type="ARBA" id="ARBA00000900"/>
    </source>
</evidence>
<dbReference type="AlphaFoldDB" id="A0A670JYE7"/>
<dbReference type="CDD" id="cd16470">
    <property type="entry name" value="RING-H2_RNF25"/>
    <property type="match status" value="1"/>
</dbReference>
<dbReference type="GO" id="GO:0160127">
    <property type="term" value="P:protein-RNA covalent cross-linking repair"/>
    <property type="evidence" value="ECO:0007669"/>
    <property type="project" value="Ensembl"/>
</dbReference>
<dbReference type="GeneTree" id="ENSGT00390000001557"/>
<evidence type="ECO:0000256" key="7">
    <source>
        <dbReference type="ARBA" id="ARBA00022723"/>
    </source>
</evidence>
<dbReference type="PANTHER" id="PTHR13198">
    <property type="entry name" value="RING FINGER PROTEIN 25"/>
    <property type="match status" value="1"/>
</dbReference>
<accession>A0A670JYE7</accession>
<evidence type="ECO:0000256" key="15">
    <source>
        <dbReference type="SAM" id="MobiDB-lite"/>
    </source>
</evidence>
<dbReference type="SMART" id="SM00184">
    <property type="entry name" value="RING"/>
    <property type="match status" value="1"/>
</dbReference>
<keyword evidence="5" id="KW-0963">Cytoplasm</keyword>
<organism evidence="18 19">
    <name type="scientific">Podarcis muralis</name>
    <name type="common">Wall lizard</name>
    <name type="synonym">Lacerta muralis</name>
    <dbReference type="NCBI Taxonomy" id="64176"/>
    <lineage>
        <taxon>Eukaryota</taxon>
        <taxon>Metazoa</taxon>
        <taxon>Chordata</taxon>
        <taxon>Craniata</taxon>
        <taxon>Vertebrata</taxon>
        <taxon>Euteleostomi</taxon>
        <taxon>Lepidosauria</taxon>
        <taxon>Squamata</taxon>
        <taxon>Bifurcata</taxon>
        <taxon>Unidentata</taxon>
        <taxon>Episquamata</taxon>
        <taxon>Laterata</taxon>
        <taxon>Lacertibaenia</taxon>
        <taxon>Lacertidae</taxon>
        <taxon>Podarcis</taxon>
    </lineage>
</organism>
<feature type="region of interest" description="Disordered" evidence="15">
    <location>
        <begin position="478"/>
        <end position="514"/>
    </location>
</feature>
<name>A0A670JYE7_PODMU</name>
<dbReference type="GO" id="GO:0008270">
    <property type="term" value="F:zinc ion binding"/>
    <property type="evidence" value="ECO:0007669"/>
    <property type="project" value="UniProtKB-KW"/>
</dbReference>
<dbReference type="GO" id="GO:0005634">
    <property type="term" value="C:nucleus"/>
    <property type="evidence" value="ECO:0007669"/>
    <property type="project" value="Ensembl"/>
</dbReference>
<keyword evidence="19" id="KW-1185">Reference proteome</keyword>
<protein>
    <recommendedName>
        <fullName evidence="12">E3 ubiquitin-protein ligase RNF25</fullName>
        <ecNumber evidence="4">2.3.2.27</ecNumber>
    </recommendedName>
    <alternativeName>
        <fullName evidence="13">RING finger protein 25</fullName>
    </alternativeName>
</protein>
<dbReference type="InterPro" id="IPR016135">
    <property type="entry name" value="UBQ-conjugating_enzyme/RWD"/>
</dbReference>
<reference evidence="18" key="3">
    <citation type="submission" date="2025-09" db="UniProtKB">
        <authorList>
            <consortium name="Ensembl"/>
        </authorList>
    </citation>
    <scope>IDENTIFICATION</scope>
</reference>
<dbReference type="GO" id="GO:0006415">
    <property type="term" value="P:translational termination"/>
    <property type="evidence" value="ECO:0007669"/>
    <property type="project" value="Ensembl"/>
</dbReference>
<dbReference type="SMART" id="SM00591">
    <property type="entry name" value="RWD"/>
    <property type="match status" value="1"/>
</dbReference>
<dbReference type="CDD" id="cd23818">
    <property type="entry name" value="RWD_RNF25"/>
    <property type="match status" value="1"/>
</dbReference>
<keyword evidence="9" id="KW-0833">Ubl conjugation pathway</keyword>
<dbReference type="Gene3D" id="3.10.110.10">
    <property type="entry name" value="Ubiquitin Conjugating Enzyme"/>
    <property type="match status" value="1"/>
</dbReference>
<comment type="pathway">
    <text evidence="3">Protein modification; protein ubiquitination.</text>
</comment>
<evidence type="ECO:0000256" key="8">
    <source>
        <dbReference type="ARBA" id="ARBA00022771"/>
    </source>
</evidence>
<dbReference type="GO" id="GO:0006511">
    <property type="term" value="P:ubiquitin-dependent protein catabolic process"/>
    <property type="evidence" value="ECO:0007669"/>
    <property type="project" value="Ensembl"/>
</dbReference>
<sequence length="514" mass="59025">MAATGDSEEQEELAADWALPSEVEVLESIYLDELHVSKGNGRSVPWEISITLHPATAEDQESQYVCLTLVLSVPLQYPNEVPKIAIQNPRGLSDEQIQKISQTLQCTAEAQLGTAMLYELIEKGKEILTDNNIPHGQCVICLYGFQENEAFTKTPCYHYFHSRCLASYTEHMEEEIRAERKERVQPLAPLPKEEFEVQCPVCREPLVYDLATLQAAPPPQQPMEVYQPDTQTLQHREQLRLIYQKQQEKGGIIDPEAERNRYFISLQKPPDTTEHEQVAISENVLDTDKELRPSVGSEHTQGTAEAAVPVRNEPEKPERPSVPLHFHSKRERTREEKPSIQGPGWQLRYKSLETPAETHCLLTVEGKSRTFSRRPNWRKERGQRSCGRYNQDFSKSCSRDQVSSLVEKKELRTRGISPTKEGMYLREEKNVVGKWMQEQKSQAHDNEEVNLEVSHNELRGSAKWQGRRGMQDCRQWEKTKGREHGSYIKVPRGRGRTTLNSRRELQSQETEDGS</sequence>
<dbReference type="GO" id="GO:0061630">
    <property type="term" value="F:ubiquitin protein ligase activity"/>
    <property type="evidence" value="ECO:0007669"/>
    <property type="project" value="UniProtKB-EC"/>
</dbReference>
<comment type="subcellular location">
    <subcellularLocation>
        <location evidence="2">Cytoplasm</location>
    </subcellularLocation>
</comment>
<keyword evidence="8 14" id="KW-0863">Zinc-finger</keyword>
<dbReference type="Pfam" id="PF05773">
    <property type="entry name" value="RWD"/>
    <property type="match status" value="1"/>
</dbReference>
<keyword evidence="6" id="KW-0808">Transferase</keyword>
<dbReference type="EC" id="2.3.2.27" evidence="4"/>
<evidence type="ECO:0000256" key="2">
    <source>
        <dbReference type="ARBA" id="ARBA00004496"/>
    </source>
</evidence>
<evidence type="ECO:0000256" key="11">
    <source>
        <dbReference type="ARBA" id="ARBA00060737"/>
    </source>
</evidence>